<name>A0A9D6QTJ1_9BACT</name>
<dbReference type="InterPro" id="IPR029069">
    <property type="entry name" value="HotDog_dom_sf"/>
</dbReference>
<accession>A0A9D6QTJ1</accession>
<dbReference type="PANTHER" id="PTHR43437:SF3">
    <property type="entry name" value="HYDROXYACYL-THIOESTER DEHYDRATASE TYPE 2, MITOCHONDRIAL"/>
    <property type="match status" value="1"/>
</dbReference>
<reference evidence="2" key="1">
    <citation type="submission" date="2020-07" db="EMBL/GenBank/DDBJ databases">
        <title>Huge and variable diversity of episymbiotic CPR bacteria and DPANN archaea in groundwater ecosystems.</title>
        <authorList>
            <person name="He C.Y."/>
            <person name="Keren R."/>
            <person name="Whittaker M."/>
            <person name="Farag I.F."/>
            <person name="Doudna J."/>
            <person name="Cate J.H.D."/>
            <person name="Banfield J.F."/>
        </authorList>
    </citation>
    <scope>NUCLEOTIDE SEQUENCE</scope>
    <source>
        <strain evidence="2">NC_groundwater_972_Pr1_S-0.2um_49_27</strain>
    </source>
</reference>
<proteinExistence type="predicted"/>
<dbReference type="PANTHER" id="PTHR43437">
    <property type="entry name" value="HYDROXYACYL-THIOESTER DEHYDRATASE TYPE 2, MITOCHONDRIAL-RELATED"/>
    <property type="match status" value="1"/>
</dbReference>
<dbReference type="CDD" id="cd03449">
    <property type="entry name" value="R_hydratase"/>
    <property type="match status" value="1"/>
</dbReference>
<sequence>MPEAMERTYEELKTGESFSFEVLIDEDLVAAFRQLSGDRNPLHEKTEYARASSFGKPVVHGMIAGAFFSRLVGMHLPGKFGLYLSQTLHFRKPIFFGDKVTIRGEILEKSEAMKTIRVKTEALTQDGICTDGEALVRLLK</sequence>
<gene>
    <name evidence="2" type="ORF">HY220_00495</name>
</gene>
<dbReference type="Proteomes" id="UP000808388">
    <property type="component" value="Unassembled WGS sequence"/>
</dbReference>
<dbReference type="Pfam" id="PF01575">
    <property type="entry name" value="MaoC_dehydratas"/>
    <property type="match status" value="1"/>
</dbReference>
<evidence type="ECO:0000313" key="2">
    <source>
        <dbReference type="EMBL" id="MBI3627217.1"/>
    </source>
</evidence>
<dbReference type="InterPro" id="IPR050965">
    <property type="entry name" value="UPF0336/Enoyl-CoA_hydratase"/>
</dbReference>
<evidence type="ECO:0000259" key="1">
    <source>
        <dbReference type="Pfam" id="PF01575"/>
    </source>
</evidence>
<dbReference type="AlphaFoldDB" id="A0A9D6QTJ1"/>
<dbReference type="InterPro" id="IPR002539">
    <property type="entry name" value="MaoC-like_dom"/>
</dbReference>
<dbReference type="EMBL" id="JACQCQ010000002">
    <property type="protein sequence ID" value="MBI3627217.1"/>
    <property type="molecule type" value="Genomic_DNA"/>
</dbReference>
<dbReference type="GO" id="GO:0019171">
    <property type="term" value="F:(3R)-hydroxyacyl-[acyl-carrier-protein] dehydratase activity"/>
    <property type="evidence" value="ECO:0007669"/>
    <property type="project" value="TreeGrafter"/>
</dbReference>
<feature type="domain" description="MaoC-like" evidence="1">
    <location>
        <begin position="17"/>
        <end position="121"/>
    </location>
</feature>
<comment type="caution">
    <text evidence="2">The sequence shown here is derived from an EMBL/GenBank/DDBJ whole genome shotgun (WGS) entry which is preliminary data.</text>
</comment>
<evidence type="ECO:0000313" key="3">
    <source>
        <dbReference type="Proteomes" id="UP000808388"/>
    </source>
</evidence>
<organism evidence="2 3">
    <name type="scientific">Candidatus Sungiibacteriota bacterium</name>
    <dbReference type="NCBI Taxonomy" id="2750080"/>
    <lineage>
        <taxon>Bacteria</taxon>
        <taxon>Candidatus Sungiibacteriota</taxon>
    </lineage>
</organism>
<dbReference type="GO" id="GO:0006633">
    <property type="term" value="P:fatty acid biosynthetic process"/>
    <property type="evidence" value="ECO:0007669"/>
    <property type="project" value="TreeGrafter"/>
</dbReference>
<protein>
    <submittedName>
        <fullName evidence="2">MaoC family dehydratase</fullName>
    </submittedName>
</protein>
<dbReference type="SUPFAM" id="SSF54637">
    <property type="entry name" value="Thioesterase/thiol ester dehydrase-isomerase"/>
    <property type="match status" value="1"/>
</dbReference>
<dbReference type="Gene3D" id="3.10.129.10">
    <property type="entry name" value="Hotdog Thioesterase"/>
    <property type="match status" value="1"/>
</dbReference>